<proteinExistence type="predicted"/>
<dbReference type="Pfam" id="PF00953">
    <property type="entry name" value="Glycos_transf_4"/>
    <property type="match status" value="1"/>
</dbReference>
<evidence type="ECO:0000256" key="5">
    <source>
        <dbReference type="ARBA" id="ARBA00022989"/>
    </source>
</evidence>
<keyword evidence="7" id="KW-0460">Magnesium</keyword>
<dbReference type="eggNOG" id="COG0472">
    <property type="taxonomic scope" value="Bacteria"/>
</dbReference>
<organism evidence="9 10">
    <name type="scientific">Thermobaculum terrenum (strain ATCC BAA-798 / CCMEE 7001 / YNP1)</name>
    <dbReference type="NCBI Taxonomy" id="525904"/>
    <lineage>
        <taxon>Bacteria</taxon>
        <taxon>Bacillati</taxon>
        <taxon>Chloroflexota</taxon>
        <taxon>Chloroflexia</taxon>
        <taxon>Candidatus Thermobaculales</taxon>
        <taxon>Candidatus Thermobaculaceae</taxon>
        <taxon>Thermobaculum</taxon>
    </lineage>
</organism>
<evidence type="ECO:0000256" key="1">
    <source>
        <dbReference type="ARBA" id="ARBA00004651"/>
    </source>
</evidence>
<feature type="binding site" evidence="7">
    <location>
        <position position="188"/>
    </location>
    <ligand>
        <name>Mg(2+)</name>
        <dbReference type="ChEBI" id="CHEBI:18420"/>
    </ligand>
</feature>
<dbReference type="HOGENOM" id="CLU_023982_2_3_0"/>
<dbReference type="GO" id="GO:0044038">
    <property type="term" value="P:cell wall macromolecule biosynthetic process"/>
    <property type="evidence" value="ECO:0007669"/>
    <property type="project" value="TreeGrafter"/>
</dbReference>
<feature type="transmembrane region" description="Helical" evidence="8">
    <location>
        <begin position="20"/>
        <end position="39"/>
    </location>
</feature>
<keyword evidence="4 8" id="KW-0812">Transmembrane</keyword>
<evidence type="ECO:0000256" key="6">
    <source>
        <dbReference type="ARBA" id="ARBA00023136"/>
    </source>
</evidence>
<dbReference type="EMBL" id="CP001825">
    <property type="protein sequence ID" value="ACZ41924.1"/>
    <property type="molecule type" value="Genomic_DNA"/>
</dbReference>
<sequence>MGWLVYPSPRRIHKVPTPHVGGLALYLAFTLVIASFALVGQVSSYHAIAIVGFSTALTLLGFADDLYDLSAGIRLLFQVACAIAVAAGFGIMIQSVTLPILGTIYLDRTISGYMFTIFWIVGMIQTANLSDGIDGLTAGLSTIFSVFLLLVAIRLGQYELGIYASTLAGVSLGFLRYNFAPAKIFMGDSGAYFLGFLMAVLSILGSAKLTTALLVMGVPIADVAYSIIRRIRAGVVIHMADKEHLHQKLVTLGLSQRVTAIIFYIIAILFGAAGLIRTREIRILALASLFVLAAIIILYVDRRSRFIQSKHIESKEN</sequence>
<keyword evidence="6 8" id="KW-0472">Membrane</keyword>
<evidence type="ECO:0000256" key="7">
    <source>
        <dbReference type="PIRSR" id="PIRSR600715-1"/>
    </source>
</evidence>
<dbReference type="KEGG" id="ttr:Tter_1008"/>
<gene>
    <name evidence="9" type="ordered locus">Tter_1008</name>
</gene>
<dbReference type="GO" id="GO:0046872">
    <property type="term" value="F:metal ion binding"/>
    <property type="evidence" value="ECO:0007669"/>
    <property type="project" value="UniProtKB-KW"/>
</dbReference>
<keyword evidence="7" id="KW-0479">Metal-binding</keyword>
<dbReference type="GO" id="GO:0009103">
    <property type="term" value="P:lipopolysaccharide biosynthetic process"/>
    <property type="evidence" value="ECO:0007669"/>
    <property type="project" value="TreeGrafter"/>
</dbReference>
<dbReference type="OrthoDB" id="9805475at2"/>
<feature type="transmembrane region" description="Helical" evidence="8">
    <location>
        <begin position="281"/>
        <end position="300"/>
    </location>
</feature>
<evidence type="ECO:0000313" key="9">
    <source>
        <dbReference type="EMBL" id="ACZ41924.1"/>
    </source>
</evidence>
<reference evidence="10" key="1">
    <citation type="journal article" date="2010" name="Stand. Genomic Sci.">
        <title>Complete genome sequence of 'Thermobaculum terrenum' type strain (YNP1).</title>
        <authorList>
            <person name="Kiss H."/>
            <person name="Cleland D."/>
            <person name="Lapidus A."/>
            <person name="Lucas S."/>
            <person name="Glavina Del Rio T."/>
            <person name="Nolan M."/>
            <person name="Tice H."/>
            <person name="Han C."/>
            <person name="Goodwin L."/>
            <person name="Pitluck S."/>
            <person name="Liolios K."/>
            <person name="Ivanova N."/>
            <person name="Mavromatis K."/>
            <person name="Ovchinnikova G."/>
            <person name="Pati A."/>
            <person name="Chen A."/>
            <person name="Palaniappan K."/>
            <person name="Land M."/>
            <person name="Hauser L."/>
            <person name="Chang Y."/>
            <person name="Jeffries C."/>
            <person name="Lu M."/>
            <person name="Brettin T."/>
            <person name="Detter J."/>
            <person name="Goker M."/>
            <person name="Tindall B."/>
            <person name="Beck B."/>
            <person name="McDermott T."/>
            <person name="Woyke T."/>
            <person name="Bristow J."/>
            <person name="Eisen J."/>
            <person name="Markowitz V."/>
            <person name="Hugenholtz P."/>
            <person name="Kyrpides N."/>
            <person name="Klenk H."/>
            <person name="Cheng J."/>
        </authorList>
    </citation>
    <scope>NUCLEOTIDE SEQUENCE [LARGE SCALE GENOMIC DNA]</scope>
    <source>
        <strain evidence="10">ATCC BAA-798 / YNP1</strain>
    </source>
</reference>
<protein>
    <submittedName>
        <fullName evidence="9">Glycosyl transferase family 4</fullName>
    </submittedName>
</protein>
<accession>D1CG68</accession>
<dbReference type="CDD" id="cd06853">
    <property type="entry name" value="GT_WecA_like"/>
    <property type="match status" value="1"/>
</dbReference>
<dbReference type="GO" id="GO:0005886">
    <property type="term" value="C:plasma membrane"/>
    <property type="evidence" value="ECO:0007669"/>
    <property type="project" value="UniProtKB-SubCell"/>
</dbReference>
<dbReference type="PANTHER" id="PTHR22926">
    <property type="entry name" value="PHOSPHO-N-ACETYLMURAMOYL-PENTAPEPTIDE-TRANSFERASE"/>
    <property type="match status" value="1"/>
</dbReference>
<keyword evidence="5 8" id="KW-1133">Transmembrane helix</keyword>
<evidence type="ECO:0000256" key="8">
    <source>
        <dbReference type="SAM" id="Phobius"/>
    </source>
</evidence>
<feature type="transmembrane region" description="Helical" evidence="8">
    <location>
        <begin position="160"/>
        <end position="177"/>
    </location>
</feature>
<name>D1CG68_THET1</name>
<dbReference type="PANTHER" id="PTHR22926:SF3">
    <property type="entry name" value="UNDECAPRENYL-PHOSPHATE ALPHA-N-ACETYLGLUCOSAMINYL 1-PHOSPHATE TRANSFERASE"/>
    <property type="match status" value="1"/>
</dbReference>
<feature type="transmembrane region" description="Helical" evidence="8">
    <location>
        <begin position="136"/>
        <end position="154"/>
    </location>
</feature>
<keyword evidence="3 9" id="KW-0808">Transferase</keyword>
<evidence type="ECO:0000256" key="3">
    <source>
        <dbReference type="ARBA" id="ARBA00022679"/>
    </source>
</evidence>
<dbReference type="AlphaFoldDB" id="D1CG68"/>
<feature type="transmembrane region" description="Helical" evidence="8">
    <location>
        <begin position="184"/>
        <end position="204"/>
    </location>
</feature>
<feature type="transmembrane region" description="Helical" evidence="8">
    <location>
        <begin position="75"/>
        <end position="98"/>
    </location>
</feature>
<feature type="transmembrane region" description="Helical" evidence="8">
    <location>
        <begin position="110"/>
        <end position="129"/>
    </location>
</feature>
<dbReference type="Proteomes" id="UP000000323">
    <property type="component" value="Chromosome 1"/>
</dbReference>
<feature type="binding site" evidence="7">
    <location>
        <position position="128"/>
    </location>
    <ligand>
        <name>Mg(2+)</name>
        <dbReference type="ChEBI" id="CHEBI:18420"/>
    </ligand>
</feature>
<evidence type="ECO:0000313" key="10">
    <source>
        <dbReference type="Proteomes" id="UP000000323"/>
    </source>
</evidence>
<dbReference type="RefSeq" id="WP_012874959.1">
    <property type="nucleotide sequence ID" value="NC_013525.1"/>
</dbReference>
<comment type="subcellular location">
    <subcellularLocation>
        <location evidence="1">Cell membrane</location>
        <topology evidence="1">Multi-pass membrane protein</topology>
    </subcellularLocation>
</comment>
<comment type="cofactor">
    <cofactor evidence="7">
        <name>Mg(2+)</name>
        <dbReference type="ChEBI" id="CHEBI:18420"/>
    </cofactor>
</comment>
<dbReference type="GO" id="GO:0071555">
    <property type="term" value="P:cell wall organization"/>
    <property type="evidence" value="ECO:0007669"/>
    <property type="project" value="TreeGrafter"/>
</dbReference>
<keyword evidence="2" id="KW-1003">Cell membrane</keyword>
<dbReference type="STRING" id="525904.Tter_1008"/>
<keyword evidence="10" id="KW-1185">Reference proteome</keyword>
<feature type="transmembrane region" description="Helical" evidence="8">
    <location>
        <begin position="45"/>
        <end position="63"/>
    </location>
</feature>
<dbReference type="GO" id="GO:0016780">
    <property type="term" value="F:phosphotransferase activity, for other substituted phosphate groups"/>
    <property type="evidence" value="ECO:0007669"/>
    <property type="project" value="InterPro"/>
</dbReference>
<dbReference type="InterPro" id="IPR000715">
    <property type="entry name" value="Glycosyl_transferase_4"/>
</dbReference>
<evidence type="ECO:0000256" key="2">
    <source>
        <dbReference type="ARBA" id="ARBA00022475"/>
    </source>
</evidence>
<feature type="transmembrane region" description="Helical" evidence="8">
    <location>
        <begin position="249"/>
        <end position="275"/>
    </location>
</feature>
<evidence type="ECO:0000256" key="4">
    <source>
        <dbReference type="ARBA" id="ARBA00022692"/>
    </source>
</evidence>